<dbReference type="Proteomes" id="UP001632038">
    <property type="component" value="Unassembled WGS sequence"/>
</dbReference>
<evidence type="ECO:0000313" key="1">
    <source>
        <dbReference type="EMBL" id="KAL3614215.1"/>
    </source>
</evidence>
<sequence length="148" mass="17411">MVNIFDENDPLVQRKYHAEPYFRDVWTKEMEKSILTTIIGMKEKCERNGAKKAGLSACSYLFKDVLKSTYGSTLSRHAIKQYVIDMNCRYLTWSDILEREGVYQDKETGLVSIDTTITQIGTEMVFDERYHLYDMPANWELMDLAWRN</sequence>
<comment type="caution">
    <text evidence="1">The sequence shown here is derived from an EMBL/GenBank/DDBJ whole genome shotgun (WGS) entry which is preliminary data.</text>
</comment>
<protein>
    <submittedName>
        <fullName evidence="1">Uncharacterized protein</fullName>
    </submittedName>
</protein>
<dbReference type="EMBL" id="JAVIJP010000107">
    <property type="protein sequence ID" value="KAL3614215.1"/>
    <property type="molecule type" value="Genomic_DNA"/>
</dbReference>
<gene>
    <name evidence="1" type="ORF">CASFOL_042289</name>
</gene>
<organism evidence="1 2">
    <name type="scientific">Castilleja foliolosa</name>
    <dbReference type="NCBI Taxonomy" id="1961234"/>
    <lineage>
        <taxon>Eukaryota</taxon>
        <taxon>Viridiplantae</taxon>
        <taxon>Streptophyta</taxon>
        <taxon>Embryophyta</taxon>
        <taxon>Tracheophyta</taxon>
        <taxon>Spermatophyta</taxon>
        <taxon>Magnoliopsida</taxon>
        <taxon>eudicotyledons</taxon>
        <taxon>Gunneridae</taxon>
        <taxon>Pentapetalae</taxon>
        <taxon>asterids</taxon>
        <taxon>lamiids</taxon>
        <taxon>Lamiales</taxon>
        <taxon>Orobanchaceae</taxon>
        <taxon>Pedicularideae</taxon>
        <taxon>Castillejinae</taxon>
        <taxon>Castilleja</taxon>
    </lineage>
</organism>
<reference evidence="2" key="1">
    <citation type="journal article" date="2024" name="IScience">
        <title>Strigolactones Initiate the Formation of Haustorium-like Structures in Castilleja.</title>
        <authorList>
            <person name="Buerger M."/>
            <person name="Peterson D."/>
            <person name="Chory J."/>
        </authorList>
    </citation>
    <scope>NUCLEOTIDE SEQUENCE [LARGE SCALE GENOMIC DNA]</scope>
</reference>
<dbReference type="AlphaFoldDB" id="A0ABD3BBI8"/>
<proteinExistence type="predicted"/>
<evidence type="ECO:0000313" key="2">
    <source>
        <dbReference type="Proteomes" id="UP001632038"/>
    </source>
</evidence>
<keyword evidence="2" id="KW-1185">Reference proteome</keyword>
<accession>A0ABD3BBI8</accession>
<name>A0ABD3BBI8_9LAMI</name>